<dbReference type="OrthoDB" id="5292295at2"/>
<dbReference type="GO" id="GO:0004519">
    <property type="term" value="F:endonuclease activity"/>
    <property type="evidence" value="ECO:0007669"/>
    <property type="project" value="UniProtKB-KW"/>
</dbReference>
<name>A0A1I5XRU7_9PSED</name>
<keyword evidence="1" id="KW-1133">Transmembrane helix</keyword>
<dbReference type="GO" id="GO:0003676">
    <property type="term" value="F:nucleic acid binding"/>
    <property type="evidence" value="ECO:0007669"/>
    <property type="project" value="InterPro"/>
</dbReference>
<keyword evidence="4" id="KW-1185">Reference proteome</keyword>
<dbReference type="EMBL" id="FOWX01000075">
    <property type="protein sequence ID" value="SFQ34682.1"/>
    <property type="molecule type" value="Genomic_DNA"/>
</dbReference>
<keyword evidence="1" id="KW-0812">Transmembrane</keyword>
<feature type="domain" description="HNH nuclease" evidence="2">
    <location>
        <begin position="267"/>
        <end position="323"/>
    </location>
</feature>
<dbReference type="GO" id="GO:0008270">
    <property type="term" value="F:zinc ion binding"/>
    <property type="evidence" value="ECO:0007669"/>
    <property type="project" value="InterPro"/>
</dbReference>
<keyword evidence="3" id="KW-0540">Nuclease</keyword>
<sequence length="340" mass="38897">MLRLTLAFIIFLVISDMSATFSFLSTEIKVALYLVSALIIGYEAYAFWYFHNEQFLALKISIKKHTEDCNDLNHHIENLKSTQLDINSYDYGHGSLHDTSRYLFKRLEWAKSTKDAKVHHCSASVCKAANDQPFKYLCKYFDIRANENTLSHLETALNNYLAAYQGKALLEQERDRLMLSLTDPIPSMFYILNKQRLAKELGFEPVSLVDVNFQAYKFQYVSSGGNSSYEVSIALDMENLERFIKYLGDIVRFRNSTRGQRALMTPQLREKIKQRDNYTCQICGASSLNEKNLLIEIDHVIPISKGGTTTEENLQALCWRCNRTKGATLTTSSNALLKPA</sequence>
<keyword evidence="3" id="KW-0378">Hydrolase</keyword>
<proteinExistence type="predicted"/>
<keyword evidence="1" id="KW-0472">Membrane</keyword>
<gene>
    <name evidence="3" type="ORF">SAMN05216190_1753</name>
</gene>
<dbReference type="PANTHER" id="PTHR33877:SF1">
    <property type="entry name" value="TYPE IV METHYL-DIRECTED RESTRICTION ENZYME ECOKMCRA"/>
    <property type="match status" value="1"/>
</dbReference>
<dbReference type="InterPro" id="IPR052892">
    <property type="entry name" value="NA-targeting_endonuclease"/>
</dbReference>
<evidence type="ECO:0000259" key="2">
    <source>
        <dbReference type="SMART" id="SM00507"/>
    </source>
</evidence>
<dbReference type="InterPro" id="IPR003615">
    <property type="entry name" value="HNH_nuc"/>
</dbReference>
<dbReference type="AlphaFoldDB" id="A0A1I5XRU7"/>
<dbReference type="CDD" id="cd00085">
    <property type="entry name" value="HNHc"/>
    <property type="match status" value="1"/>
</dbReference>
<dbReference type="Gene3D" id="1.10.30.50">
    <property type="match status" value="1"/>
</dbReference>
<keyword evidence="3" id="KW-0255">Endonuclease</keyword>
<protein>
    <submittedName>
        <fullName evidence="3">HNH endonuclease</fullName>
    </submittedName>
</protein>
<dbReference type="Pfam" id="PF01844">
    <property type="entry name" value="HNH"/>
    <property type="match status" value="1"/>
</dbReference>
<dbReference type="STRING" id="289003.SAMN05216190_1753"/>
<dbReference type="InterPro" id="IPR002711">
    <property type="entry name" value="HNH"/>
</dbReference>
<dbReference type="PANTHER" id="PTHR33877">
    <property type="entry name" value="SLL1193 PROTEIN"/>
    <property type="match status" value="1"/>
</dbReference>
<dbReference type="SMART" id="SM00507">
    <property type="entry name" value="HNHc"/>
    <property type="match status" value="1"/>
</dbReference>
<evidence type="ECO:0000256" key="1">
    <source>
        <dbReference type="SAM" id="Phobius"/>
    </source>
</evidence>
<dbReference type="Proteomes" id="UP000198784">
    <property type="component" value="Unassembled WGS sequence"/>
</dbReference>
<evidence type="ECO:0000313" key="3">
    <source>
        <dbReference type="EMBL" id="SFQ34682.1"/>
    </source>
</evidence>
<organism evidence="3 4">
    <name type="scientific">Pseudomonas borbori</name>
    <dbReference type="NCBI Taxonomy" id="289003"/>
    <lineage>
        <taxon>Bacteria</taxon>
        <taxon>Pseudomonadati</taxon>
        <taxon>Pseudomonadota</taxon>
        <taxon>Gammaproteobacteria</taxon>
        <taxon>Pseudomonadales</taxon>
        <taxon>Pseudomonadaceae</taxon>
        <taxon>Pseudomonas</taxon>
    </lineage>
</organism>
<reference evidence="4" key="1">
    <citation type="submission" date="2016-10" db="EMBL/GenBank/DDBJ databases">
        <authorList>
            <person name="Varghese N."/>
            <person name="Submissions S."/>
        </authorList>
    </citation>
    <scope>NUCLEOTIDE SEQUENCE [LARGE SCALE GENOMIC DNA]</scope>
    <source>
        <strain evidence="4">DSM 17834</strain>
    </source>
</reference>
<accession>A0A1I5XRU7</accession>
<feature type="transmembrane region" description="Helical" evidence="1">
    <location>
        <begin position="30"/>
        <end position="50"/>
    </location>
</feature>
<evidence type="ECO:0000313" key="4">
    <source>
        <dbReference type="Proteomes" id="UP000198784"/>
    </source>
</evidence>
<dbReference type="RefSeq" id="WP_090506145.1">
    <property type="nucleotide sequence ID" value="NZ_FOWX01000075.1"/>
</dbReference>